<dbReference type="RefSeq" id="XP_015590519.1">
    <property type="nucleotide sequence ID" value="XM_015735033.2"/>
</dbReference>
<protein>
    <submittedName>
        <fullName evidence="8">Adenylate kinase 9-like</fullName>
    </submittedName>
</protein>
<evidence type="ECO:0000259" key="6">
    <source>
        <dbReference type="Pfam" id="PF00004"/>
    </source>
</evidence>
<evidence type="ECO:0000256" key="1">
    <source>
        <dbReference type="ARBA" id="ARBA00022679"/>
    </source>
</evidence>
<dbReference type="GeneID" id="107265510"/>
<sequence length="1941" mass="225958">MCENRLRSGRVKTARKIGPATTSIIARRSLLEHLKNARVKDKMEMGITETWHPRANLYYSFAEDTNPFTRVKEFISDPCECAIFYGMKSVHESLDPFTDRDPYYEVAAWKKYLLMKPTCFVIFAKPGLNGFALAKMIADYWHCLLISPETVIQEEIDRKSSKGCLLEEILRNGKSVGAEMILDLMESRAARQDVLHRGYVLQGIPLIANQNLDYSSYPYWISGDESEESISKESKETCFESEDKLQSDLSNQIEQIFTVWSIAPTVIIYSMCPEHDIFCTRENLLYNPYSGNMVDILHRNTNMSDPEFFSIDIESYFDKHLLKRLSNSRENIRKQSDIYRKYALPFIDRRILIHDPQYVIRVNGRSSVTEAFDIIRVKLKMLPLSRVILPKKMSEYEMEQVGEDSPRQFLNFEGKTLEESFRILSKKGMVVWKYAWKLSAWNYFCPVALAQGQTVEGKPKHAVRFLSEIYFLSSSEAEKIFLENPRPFLVPPNPRPSCKIAILGVKHSGIDELSDHLGRTLNATVIDVRSIEKGLIEDLRRSRLTALNRDHMNEAIVELETRLERQRAEREEARIEELNAWHEELQNLAIKLNDLEEGVSTGDQGHLDLERKIEEYQVQILENDKSFRKRVLAKDQEALDELTPDILLHDEPPIREVTQDDPELLEILEDLLKKYDELIELSEEDRVTFLLQHINNLPNKSLIGEVVCESGWILNGMYTDPEIWIKIRDAGITIERSIIILEDDPYDHLIEKWRCNDTEEDEFHNCIQYENVIDNDDTNERKLQRLEKFIEDIKQFRINWEILKDVLADLKIETIICDLQMQTNILDDTLKQITNLYLPQARMMTEEDREEIYQDVDPLNGLEEEEEEGEEEENEDGTGIQKTNKDNRPFGDTGYFCPVALRRHGILWKGKDDLDTLFLNKVYLLSSEKALQDFLKDPYEFVPRQRPCLLLPPLRVSLVGPPGCGKTTMAKMLSKDYGFTFIDYFGCFIDYAKDRGSPIISRYYEDIFTVKDLTEFVQLPKDFQSYDYNTNKDIIKTFIRKYFEEGKVLPKQMLMECLLNFFKSPYNEFNALLESFPSCAEDVDAALENFALPEVIIELRCSENTARKRLIPGLFESWKTEQNARIMAENLRYKEELSYYDMQKEKWIKKRLKERRRERWNILRMDMMETEDIHEDYKQDDNIEQIYHSFESVTSPSVTSLLTLLSEESEDYNLGDSDEYQSNLDRIELEELWKGEYPEPVLFDDWESPDETLNKIVENVQKAYDSSSKNLLTSRMAMENENIPWIEVNGELDKRIVYLSILKILYPYIFRNYSMFERVQLVNPYDAESLLECGYYFLSSFGRNCPVQSYRKEIPFHVFLKMESQGSIFPVLHRRYIYFITGADAVTDFLEHPLKYLQVDSSKPVIPIRISIIGPPKCGKSTLAAHFCEIYGMKVITRGQSLRHLLEKYSWTESARLIESRLRNGQAATDELIARSVELNSIDPRSASQGLILDGFPSSQSEAEELAILALGPIIIIDLRADLKFCLERSIADKKNMRKLPVSFSPCYITHQHEQWSLDAKKYRNWLNKFSQNVLELDATKSKWSVWIQAKKEVQYRFFKIQKYFRNINKDNVHSLTYMCVSPYEFRERQSSFESYCPICLFLENTTNFSGSPPDHQGMVSFRGLYYWICPEHKTLFHKEPLQYLPPRNHMKLPTERAKVLDEKINIEHVCWIKRLKDDGFCLVSYVDGLPDRKLIPGQVDLGVLYKNFLYLFCSVDCRNKFVRQTSRYSSNCIHYPRLISSISLKSLPTFGYLEQSVATTIVRALNDVVVLRPKLAGITSATTAAIYLGTFLKIHCGKAKSSLKEISVYEEVLRRMEARREIMSIVINYMKKKKNPTVSAVCLSARDEASSDFASSKASIKTQLVSSVRFRRTSPTQNLLDPEADTWSICKLVEDNTETP</sequence>
<evidence type="ECO:0000313" key="8">
    <source>
        <dbReference type="RefSeq" id="XP_015590519.1"/>
    </source>
</evidence>
<keyword evidence="4" id="KW-0175">Coiled coil</keyword>
<dbReference type="Pfam" id="PF00406">
    <property type="entry name" value="ADK"/>
    <property type="match status" value="1"/>
</dbReference>
<dbReference type="GO" id="GO:0005524">
    <property type="term" value="F:ATP binding"/>
    <property type="evidence" value="ECO:0007669"/>
    <property type="project" value="InterPro"/>
</dbReference>
<feature type="coiled-coil region" evidence="4">
    <location>
        <begin position="549"/>
        <end position="598"/>
    </location>
</feature>
<dbReference type="GO" id="GO:0006139">
    <property type="term" value="P:nucleobase-containing compound metabolic process"/>
    <property type="evidence" value="ECO:0007669"/>
    <property type="project" value="InterPro"/>
</dbReference>
<dbReference type="InterPro" id="IPR000850">
    <property type="entry name" value="Adenylat/UMP-CMP_kin"/>
</dbReference>
<dbReference type="Pfam" id="PF00004">
    <property type="entry name" value="AAA"/>
    <property type="match status" value="1"/>
</dbReference>
<dbReference type="InterPro" id="IPR003959">
    <property type="entry name" value="ATPase_AAA_core"/>
</dbReference>
<feature type="domain" description="ATPase AAA-type core" evidence="6">
    <location>
        <begin position="957"/>
        <end position="983"/>
    </location>
</feature>
<dbReference type="GO" id="GO:0016887">
    <property type="term" value="F:ATP hydrolysis activity"/>
    <property type="evidence" value="ECO:0007669"/>
    <property type="project" value="InterPro"/>
</dbReference>
<dbReference type="KEGG" id="ccin:107265510"/>
<keyword evidence="7" id="KW-1185">Reference proteome</keyword>
<dbReference type="Proteomes" id="UP000694920">
    <property type="component" value="Unplaced"/>
</dbReference>
<dbReference type="Gene3D" id="3.40.50.300">
    <property type="entry name" value="P-loop containing nucleotide triphosphate hydrolases"/>
    <property type="match status" value="3"/>
</dbReference>
<name>A0AAJ7BPE1_CEPCN</name>
<keyword evidence="2" id="KW-0547">Nucleotide-binding</keyword>
<reference evidence="8" key="1">
    <citation type="submission" date="2025-08" db="UniProtKB">
        <authorList>
            <consortium name="RefSeq"/>
        </authorList>
    </citation>
    <scope>IDENTIFICATION</scope>
</reference>
<dbReference type="SUPFAM" id="SSF52540">
    <property type="entry name" value="P-loop containing nucleoside triphosphate hydrolases"/>
    <property type="match status" value="3"/>
</dbReference>
<proteinExistence type="predicted"/>
<feature type="region of interest" description="Disordered" evidence="5">
    <location>
        <begin position="854"/>
        <end position="887"/>
    </location>
</feature>
<feature type="compositionally biased region" description="Acidic residues" evidence="5">
    <location>
        <begin position="862"/>
        <end position="876"/>
    </location>
</feature>
<evidence type="ECO:0000256" key="3">
    <source>
        <dbReference type="ARBA" id="ARBA00022777"/>
    </source>
</evidence>
<evidence type="ECO:0000256" key="5">
    <source>
        <dbReference type="SAM" id="MobiDB-lite"/>
    </source>
</evidence>
<gene>
    <name evidence="8" type="primary">LOC107265510</name>
</gene>
<keyword evidence="1" id="KW-0808">Transferase</keyword>
<evidence type="ECO:0000256" key="4">
    <source>
        <dbReference type="SAM" id="Coils"/>
    </source>
</evidence>
<dbReference type="InterPro" id="IPR027417">
    <property type="entry name" value="P-loop_NTPase"/>
</dbReference>
<organism evidence="7 8">
    <name type="scientific">Cephus cinctus</name>
    <name type="common">Wheat stem sawfly</name>
    <dbReference type="NCBI Taxonomy" id="211228"/>
    <lineage>
        <taxon>Eukaryota</taxon>
        <taxon>Metazoa</taxon>
        <taxon>Ecdysozoa</taxon>
        <taxon>Arthropoda</taxon>
        <taxon>Hexapoda</taxon>
        <taxon>Insecta</taxon>
        <taxon>Pterygota</taxon>
        <taxon>Neoptera</taxon>
        <taxon>Endopterygota</taxon>
        <taxon>Hymenoptera</taxon>
        <taxon>Cephoidea</taxon>
        <taxon>Cephidae</taxon>
        <taxon>Cephus</taxon>
    </lineage>
</organism>
<evidence type="ECO:0000313" key="7">
    <source>
        <dbReference type="Proteomes" id="UP000694920"/>
    </source>
</evidence>
<evidence type="ECO:0000256" key="2">
    <source>
        <dbReference type="ARBA" id="ARBA00022741"/>
    </source>
</evidence>
<dbReference type="PANTHER" id="PTHR23359">
    <property type="entry name" value="NUCLEOTIDE KINASE"/>
    <property type="match status" value="1"/>
</dbReference>
<dbReference type="GO" id="GO:0019205">
    <property type="term" value="F:nucleobase-containing compound kinase activity"/>
    <property type="evidence" value="ECO:0007669"/>
    <property type="project" value="InterPro"/>
</dbReference>
<accession>A0AAJ7BPE1</accession>
<keyword evidence="3" id="KW-0418">Kinase</keyword>